<dbReference type="CDD" id="cd08187">
    <property type="entry name" value="BDH"/>
    <property type="match status" value="1"/>
</dbReference>
<dbReference type="STRING" id="43775.SAMN04489760_105170"/>
<dbReference type="SUPFAM" id="SSF56796">
    <property type="entry name" value="Dehydroquinate synthase-like"/>
    <property type="match status" value="1"/>
</dbReference>
<dbReference type="FunFam" id="3.40.50.1970:FF:000003">
    <property type="entry name" value="Alcohol dehydrogenase, iron-containing"/>
    <property type="match status" value="1"/>
</dbReference>
<organism evidence="5 6">
    <name type="scientific">Syntrophus gentianae</name>
    <dbReference type="NCBI Taxonomy" id="43775"/>
    <lineage>
        <taxon>Bacteria</taxon>
        <taxon>Pseudomonadati</taxon>
        <taxon>Thermodesulfobacteriota</taxon>
        <taxon>Syntrophia</taxon>
        <taxon>Syntrophales</taxon>
        <taxon>Syntrophaceae</taxon>
        <taxon>Syntrophus</taxon>
    </lineage>
</organism>
<dbReference type="InterPro" id="IPR056798">
    <property type="entry name" value="ADH_Fe_C"/>
</dbReference>
<dbReference type="GO" id="GO:0005829">
    <property type="term" value="C:cytosol"/>
    <property type="evidence" value="ECO:0007669"/>
    <property type="project" value="TreeGrafter"/>
</dbReference>
<comment type="similarity">
    <text evidence="1">Belongs to the iron-containing alcohol dehydrogenase family.</text>
</comment>
<accession>A0A1H7W4F3</accession>
<keyword evidence="2" id="KW-0560">Oxidoreductase</keyword>
<evidence type="ECO:0000313" key="5">
    <source>
        <dbReference type="EMBL" id="SEM16416.1"/>
    </source>
</evidence>
<reference evidence="5 6" key="1">
    <citation type="submission" date="2016-10" db="EMBL/GenBank/DDBJ databases">
        <authorList>
            <person name="de Groot N.N."/>
        </authorList>
    </citation>
    <scope>NUCLEOTIDE SEQUENCE [LARGE SCALE GENOMIC DNA]</scope>
    <source>
        <strain evidence="5 6">DSM 8423</strain>
    </source>
</reference>
<dbReference type="PANTHER" id="PTHR43633:SF1">
    <property type="entry name" value="ALCOHOL DEHYDROGENASE YQHD"/>
    <property type="match status" value="1"/>
</dbReference>
<gene>
    <name evidence="5" type="ORF">SAMN04489760_105170</name>
</gene>
<dbReference type="InterPro" id="IPR001670">
    <property type="entry name" value="ADH_Fe/GldA"/>
</dbReference>
<dbReference type="OrthoDB" id="9778433at2"/>
<dbReference type="Gene3D" id="1.20.1090.10">
    <property type="entry name" value="Dehydroquinate synthase-like - alpha domain"/>
    <property type="match status" value="1"/>
</dbReference>
<dbReference type="InterPro" id="IPR044731">
    <property type="entry name" value="BDH-like"/>
</dbReference>
<dbReference type="PANTHER" id="PTHR43633">
    <property type="entry name" value="ALCOHOL DEHYDROGENASE YQHD"/>
    <property type="match status" value="1"/>
</dbReference>
<dbReference type="Pfam" id="PF00465">
    <property type="entry name" value="Fe-ADH"/>
    <property type="match status" value="1"/>
</dbReference>
<dbReference type="InterPro" id="IPR018211">
    <property type="entry name" value="ADH_Fe_CS"/>
</dbReference>
<feature type="domain" description="Fe-containing alcohol dehydrogenase-like C-terminal" evidence="4">
    <location>
        <begin position="191"/>
        <end position="394"/>
    </location>
</feature>
<evidence type="ECO:0000313" key="6">
    <source>
        <dbReference type="Proteomes" id="UP000198744"/>
    </source>
</evidence>
<sequence>MNFEFHNPTHIIFGAGTLSKLGKVASAYGKKALLVTGGGSVKRSGVFDRAVSSLKGAGVSVIECSGVEPNPRIISVKRGAQIARADGCDVVIALGGGSTMDASKVIAAAALYDGDPWDMIGHGQENWAVPTRALPIITVPTLAATGSEMNSGAVISNDDAKVKSFVMADCLFSKVALVDPELTLTVPKDQTAYGVCDIITHVTEGYFNGIDGTPIQDRFAEGVILTAMDWGPKAVADGNDLEARTQVQWASVVALNGWVQVGTDYGFPVHMIEHALSAHHDITHGAGLAVVNPAWMRFAAKARPERFAQFARRIFGLSAANKDDLSLAMEGIDRFEEFLRSIGCPTRLSELGICDGLFARYAEDAVLVVHDENGNLPGRPPMSKADIVGVLRSAL</sequence>
<dbReference type="Proteomes" id="UP000198744">
    <property type="component" value="Unassembled WGS sequence"/>
</dbReference>
<protein>
    <submittedName>
        <fullName evidence="5">Uncharacterized protein</fullName>
    </submittedName>
</protein>
<dbReference type="PROSITE" id="PS00913">
    <property type="entry name" value="ADH_IRON_1"/>
    <property type="match status" value="1"/>
</dbReference>
<dbReference type="GO" id="GO:1990002">
    <property type="term" value="F:methylglyoxal reductase (NADPH) (acetol producing) activity"/>
    <property type="evidence" value="ECO:0007669"/>
    <property type="project" value="TreeGrafter"/>
</dbReference>
<evidence type="ECO:0000256" key="1">
    <source>
        <dbReference type="ARBA" id="ARBA00007358"/>
    </source>
</evidence>
<dbReference type="GO" id="GO:0008106">
    <property type="term" value="F:alcohol dehydrogenase (NADP+) activity"/>
    <property type="evidence" value="ECO:0007669"/>
    <property type="project" value="TreeGrafter"/>
</dbReference>
<keyword evidence="6" id="KW-1185">Reference proteome</keyword>
<evidence type="ECO:0000256" key="2">
    <source>
        <dbReference type="ARBA" id="ARBA00023002"/>
    </source>
</evidence>
<proteinExistence type="inferred from homology"/>
<dbReference type="GO" id="GO:1990362">
    <property type="term" value="F:butanol dehydrogenase (NAD+) activity"/>
    <property type="evidence" value="ECO:0007669"/>
    <property type="project" value="InterPro"/>
</dbReference>
<evidence type="ECO:0000259" key="3">
    <source>
        <dbReference type="Pfam" id="PF00465"/>
    </source>
</evidence>
<evidence type="ECO:0000259" key="4">
    <source>
        <dbReference type="Pfam" id="PF25137"/>
    </source>
</evidence>
<dbReference type="GO" id="GO:0046872">
    <property type="term" value="F:metal ion binding"/>
    <property type="evidence" value="ECO:0007669"/>
    <property type="project" value="InterPro"/>
</dbReference>
<dbReference type="RefSeq" id="WP_093882695.1">
    <property type="nucleotide sequence ID" value="NZ_FOBS01000005.1"/>
</dbReference>
<dbReference type="Gene3D" id="3.40.50.1970">
    <property type="match status" value="1"/>
</dbReference>
<name>A0A1H7W4F3_9BACT</name>
<dbReference type="Pfam" id="PF25137">
    <property type="entry name" value="ADH_Fe_C"/>
    <property type="match status" value="1"/>
</dbReference>
<dbReference type="AlphaFoldDB" id="A0A1H7W4F3"/>
<feature type="domain" description="Alcohol dehydrogenase iron-type/glycerol dehydrogenase GldA" evidence="3">
    <location>
        <begin position="8"/>
        <end position="180"/>
    </location>
</feature>
<dbReference type="EMBL" id="FOBS01000005">
    <property type="protein sequence ID" value="SEM16416.1"/>
    <property type="molecule type" value="Genomic_DNA"/>
</dbReference>